<name>A0A830HAQ6_9CHLO</name>
<keyword evidence="4 6" id="KW-0732">Signal</keyword>
<protein>
    <submittedName>
        <fullName evidence="7">Interferon, gamma-inducible protein 30</fullName>
    </submittedName>
</protein>
<keyword evidence="8" id="KW-1185">Reference proteome</keyword>
<dbReference type="Proteomes" id="UP000660262">
    <property type="component" value="Unassembled WGS sequence"/>
</dbReference>
<comment type="similarity">
    <text evidence="2">Belongs to the GILT family.</text>
</comment>
<reference evidence="7" key="1">
    <citation type="submission" date="2020-10" db="EMBL/GenBank/DDBJ databases">
        <title>Unveiling of a novel bifunctional photoreceptor, Dualchrome1, isolated from a cosmopolitan green alga.</title>
        <authorList>
            <person name="Suzuki S."/>
            <person name="Kawachi M."/>
        </authorList>
    </citation>
    <scope>NUCLEOTIDE SEQUENCE</scope>
    <source>
        <strain evidence="7">NIES 2893</strain>
    </source>
</reference>
<dbReference type="InterPro" id="IPR004911">
    <property type="entry name" value="Interferon-induced_GILT"/>
</dbReference>
<keyword evidence="5" id="KW-0325">Glycoprotein</keyword>
<organism evidence="7 8">
    <name type="scientific">Pycnococcus provasolii</name>
    <dbReference type="NCBI Taxonomy" id="41880"/>
    <lineage>
        <taxon>Eukaryota</taxon>
        <taxon>Viridiplantae</taxon>
        <taxon>Chlorophyta</taxon>
        <taxon>Pseudoscourfieldiophyceae</taxon>
        <taxon>Pseudoscourfieldiales</taxon>
        <taxon>Pycnococcaceae</taxon>
        <taxon>Pycnococcus</taxon>
    </lineage>
</organism>
<dbReference type="PANTHER" id="PTHR13234">
    <property type="entry name" value="GAMMA-INTERFERON INDUCIBLE LYSOSOMAL THIOL REDUCTASE GILT"/>
    <property type="match status" value="1"/>
</dbReference>
<gene>
    <name evidence="7" type="ORF">PPROV_000281900</name>
</gene>
<dbReference type="AlphaFoldDB" id="A0A830HAQ6"/>
<dbReference type="GO" id="GO:0005576">
    <property type="term" value="C:extracellular region"/>
    <property type="evidence" value="ECO:0007669"/>
    <property type="project" value="UniProtKB-SubCell"/>
</dbReference>
<sequence length="234" mass="24191">MAYSCALLALLALLVDPCAASRPVVGAYGTQGVAAYPAPVPIIPFGNAYVNISACGGGSAEGPWIRDNAHCWLNRCAGDSPPDDCFVGEPVCQHGPDECALNLLEACAVTSVQSQLSATLFVICAETTAERTRDINTVAQQCASGSQLDLSALLKCFHGPDGAAAQMKMAKETAYIGRARPGTPYVTVDGNSVNPSELLQAICEKASPKPPSCTSAAKLGTMAMVPKQAKLCTV</sequence>
<feature type="chain" id="PRO_5032359955" evidence="6">
    <location>
        <begin position="21"/>
        <end position="234"/>
    </location>
</feature>
<evidence type="ECO:0000313" key="8">
    <source>
        <dbReference type="Proteomes" id="UP000660262"/>
    </source>
</evidence>
<evidence type="ECO:0000256" key="3">
    <source>
        <dbReference type="ARBA" id="ARBA00022525"/>
    </source>
</evidence>
<dbReference type="EMBL" id="BNJQ01000006">
    <property type="protein sequence ID" value="GHP04065.1"/>
    <property type="molecule type" value="Genomic_DNA"/>
</dbReference>
<evidence type="ECO:0000256" key="4">
    <source>
        <dbReference type="ARBA" id="ARBA00022729"/>
    </source>
</evidence>
<keyword evidence="3" id="KW-0964">Secreted</keyword>
<comment type="caution">
    <text evidence="7">The sequence shown here is derived from an EMBL/GenBank/DDBJ whole genome shotgun (WGS) entry which is preliminary data.</text>
</comment>
<evidence type="ECO:0000256" key="1">
    <source>
        <dbReference type="ARBA" id="ARBA00004613"/>
    </source>
</evidence>
<comment type="subcellular location">
    <subcellularLocation>
        <location evidence="1">Secreted</location>
    </subcellularLocation>
</comment>
<feature type="signal peptide" evidence="6">
    <location>
        <begin position="1"/>
        <end position="20"/>
    </location>
</feature>
<dbReference type="OrthoDB" id="958254at2759"/>
<evidence type="ECO:0000256" key="6">
    <source>
        <dbReference type="SAM" id="SignalP"/>
    </source>
</evidence>
<evidence type="ECO:0000256" key="5">
    <source>
        <dbReference type="ARBA" id="ARBA00023180"/>
    </source>
</evidence>
<dbReference type="GO" id="GO:0016671">
    <property type="term" value="F:oxidoreductase activity, acting on a sulfur group of donors, disulfide as acceptor"/>
    <property type="evidence" value="ECO:0007669"/>
    <property type="project" value="InterPro"/>
</dbReference>
<proteinExistence type="inferred from homology"/>
<evidence type="ECO:0000256" key="2">
    <source>
        <dbReference type="ARBA" id="ARBA00005679"/>
    </source>
</evidence>
<evidence type="ECO:0000313" key="7">
    <source>
        <dbReference type="EMBL" id="GHP04065.1"/>
    </source>
</evidence>
<dbReference type="PANTHER" id="PTHR13234:SF8">
    <property type="entry name" value="GAMMA-INTERFERON-INDUCIBLE LYSOSOMAL THIOL REDUCTASE"/>
    <property type="match status" value="1"/>
</dbReference>
<dbReference type="Pfam" id="PF03227">
    <property type="entry name" value="GILT"/>
    <property type="match status" value="1"/>
</dbReference>
<accession>A0A830HAQ6</accession>